<evidence type="ECO:0000313" key="4">
    <source>
        <dbReference type="Proteomes" id="UP000199601"/>
    </source>
</evidence>
<dbReference type="PANTHER" id="PTHR36440:SF1">
    <property type="entry name" value="PUTATIVE (AFU_ORTHOLOGUE AFUA_8G07350)-RELATED"/>
    <property type="match status" value="1"/>
</dbReference>
<dbReference type="RefSeq" id="WP_090418580.1">
    <property type="nucleotide sequence ID" value="NZ_CTEC01000001.1"/>
</dbReference>
<dbReference type="InterPro" id="IPR053146">
    <property type="entry name" value="QDO-like"/>
</dbReference>
<dbReference type="Proteomes" id="UP000199601">
    <property type="component" value="Unassembled WGS sequence"/>
</dbReference>
<gene>
    <name evidence="3" type="ORF">BN000_00789</name>
</gene>
<proteinExistence type="predicted"/>
<dbReference type="AlphaFoldDB" id="A0A0U1D0Q1"/>
<evidence type="ECO:0000313" key="3">
    <source>
        <dbReference type="EMBL" id="CQD04306.1"/>
    </source>
</evidence>
<keyword evidence="4" id="KW-1185">Reference proteome</keyword>
<dbReference type="Gene3D" id="2.60.120.10">
    <property type="entry name" value="Jelly Rolls"/>
    <property type="match status" value="1"/>
</dbReference>
<evidence type="ECO:0000259" key="2">
    <source>
        <dbReference type="Pfam" id="PF07883"/>
    </source>
</evidence>
<dbReference type="InterPro" id="IPR014710">
    <property type="entry name" value="RmlC-like_jellyroll"/>
</dbReference>
<name>A0A0U1D0Q1_9MYCO</name>
<dbReference type="EMBL" id="CTEC01000001">
    <property type="protein sequence ID" value="CQD04306.1"/>
    <property type="molecule type" value="Genomic_DNA"/>
</dbReference>
<protein>
    <submittedName>
        <fullName evidence="3">Cupin domain-containing protein</fullName>
    </submittedName>
</protein>
<dbReference type="InterPro" id="IPR013096">
    <property type="entry name" value="Cupin_2"/>
</dbReference>
<evidence type="ECO:0000256" key="1">
    <source>
        <dbReference type="SAM" id="MobiDB-lite"/>
    </source>
</evidence>
<dbReference type="SUPFAM" id="SSF51182">
    <property type="entry name" value="RmlC-like cupins"/>
    <property type="match status" value="1"/>
</dbReference>
<dbReference type="InterPro" id="IPR011051">
    <property type="entry name" value="RmlC_Cupin_sf"/>
</dbReference>
<organism evidence="3 4">
    <name type="scientific">Mycobacterium europaeum</name>
    <dbReference type="NCBI Taxonomy" id="761804"/>
    <lineage>
        <taxon>Bacteria</taxon>
        <taxon>Bacillati</taxon>
        <taxon>Actinomycetota</taxon>
        <taxon>Actinomycetes</taxon>
        <taxon>Mycobacteriales</taxon>
        <taxon>Mycobacteriaceae</taxon>
        <taxon>Mycobacterium</taxon>
        <taxon>Mycobacterium simiae complex</taxon>
    </lineage>
</organism>
<dbReference type="PANTHER" id="PTHR36440">
    <property type="entry name" value="PUTATIVE (AFU_ORTHOLOGUE AFUA_8G07350)-RELATED"/>
    <property type="match status" value="1"/>
</dbReference>
<feature type="region of interest" description="Disordered" evidence="1">
    <location>
        <begin position="1"/>
        <end position="23"/>
    </location>
</feature>
<feature type="domain" description="Cupin type-2" evidence="2">
    <location>
        <begin position="71"/>
        <end position="132"/>
    </location>
</feature>
<reference evidence="4" key="1">
    <citation type="submission" date="2015-03" db="EMBL/GenBank/DDBJ databases">
        <authorList>
            <person name="Urmite Genomes"/>
        </authorList>
    </citation>
    <scope>NUCLEOTIDE SEQUENCE [LARGE SCALE GENOMIC DNA]</scope>
    <source>
        <strain evidence="4">CSUR P1344</strain>
    </source>
</reference>
<dbReference type="Pfam" id="PF07883">
    <property type="entry name" value="Cupin_2"/>
    <property type="match status" value="1"/>
</dbReference>
<sequence length="197" mass="21343">MRHPETRIATPPEAGEQPGSVPTTLRDTVAFLPPGAGKAIRTGSMSVVYKVSAEWTGGAYTMHEQPVGPKVMVAPHTHAAQDQVSYVVEGEMGFLVGEEEFVAPTGSCIFRPRGVRHALWNATDKPARMIEITNPGGQFECYFLRFGELTEAGETSQEVIHALGARYGISYDLDKAEDLAQRYGVSSTGSWWAGSRA</sequence>
<accession>A0A0U1D0Q1</accession>